<evidence type="ECO:0000313" key="3">
    <source>
        <dbReference type="Proteomes" id="UP000221165"/>
    </source>
</evidence>
<keyword evidence="3" id="KW-1185">Reference proteome</keyword>
<dbReference type="GeneID" id="94428210"/>
<feature type="region of interest" description="Disordered" evidence="1">
    <location>
        <begin position="87"/>
        <end position="136"/>
    </location>
</feature>
<name>A0A2C6KLI9_9APIC</name>
<dbReference type="RefSeq" id="XP_067923033.1">
    <property type="nucleotide sequence ID" value="XM_068064999.1"/>
</dbReference>
<dbReference type="Proteomes" id="UP000221165">
    <property type="component" value="Unassembled WGS sequence"/>
</dbReference>
<sequence>MCAAKSEPPARRTVGLNETDVLAANMWQITSTRACEHLLTTSRHRQQTGRLRRLIGEADHESCESAEACRVPLTSLPDEPFPCGISDISRPVSTDTTNLEPVCSATPQRNSKQLGTEDKDGDQANSATDFEADSEGDSDYACLKLPVSGALLDRVTLSGVITTTETGVNVIADKGEARFTINEEGGETGDGSFVQYKGEFRSSRLEGHGEFLWPNGLTYQGEVGVRKGSHLKSTHRTIEEPVCTVPSPHCSYRDITWTRPMKGLRVSTVAFALRGSGLGQLGRIPERLKVLGGQDSAKPPEDVI</sequence>
<proteinExistence type="predicted"/>
<comment type="caution">
    <text evidence="2">The sequence shown here is derived from an EMBL/GenBank/DDBJ whole genome shotgun (WGS) entry which is preliminary data.</text>
</comment>
<gene>
    <name evidence="2" type="ORF">CSUI_004815</name>
</gene>
<dbReference type="AlphaFoldDB" id="A0A2C6KLI9"/>
<evidence type="ECO:0000313" key="2">
    <source>
        <dbReference type="EMBL" id="PHJ21350.1"/>
    </source>
</evidence>
<accession>A0A2C6KLI9</accession>
<dbReference type="EMBL" id="MIGC01002284">
    <property type="protein sequence ID" value="PHJ21350.1"/>
    <property type="molecule type" value="Genomic_DNA"/>
</dbReference>
<dbReference type="OrthoDB" id="296831at2759"/>
<reference evidence="2 3" key="1">
    <citation type="journal article" date="2017" name="Int. J. Parasitol.">
        <title>The genome of the protozoan parasite Cystoisospora suis and a reverse vaccinology approach to identify vaccine candidates.</title>
        <authorList>
            <person name="Palmieri N."/>
            <person name="Shrestha A."/>
            <person name="Ruttkowski B."/>
            <person name="Beck T."/>
            <person name="Vogl C."/>
            <person name="Tomley F."/>
            <person name="Blake D.P."/>
            <person name="Joachim A."/>
        </authorList>
    </citation>
    <scope>NUCLEOTIDE SEQUENCE [LARGE SCALE GENOMIC DNA]</scope>
    <source>
        <strain evidence="2 3">Wien I</strain>
    </source>
</reference>
<dbReference type="VEuPathDB" id="ToxoDB:CSUI_004815"/>
<protein>
    <submittedName>
        <fullName evidence="2">Morn repeat-containing protein</fullName>
    </submittedName>
</protein>
<feature type="compositionally biased region" description="Polar residues" evidence="1">
    <location>
        <begin position="91"/>
        <end position="114"/>
    </location>
</feature>
<evidence type="ECO:0000256" key="1">
    <source>
        <dbReference type="SAM" id="MobiDB-lite"/>
    </source>
</evidence>
<organism evidence="2 3">
    <name type="scientific">Cystoisospora suis</name>
    <dbReference type="NCBI Taxonomy" id="483139"/>
    <lineage>
        <taxon>Eukaryota</taxon>
        <taxon>Sar</taxon>
        <taxon>Alveolata</taxon>
        <taxon>Apicomplexa</taxon>
        <taxon>Conoidasida</taxon>
        <taxon>Coccidia</taxon>
        <taxon>Eucoccidiorida</taxon>
        <taxon>Eimeriorina</taxon>
        <taxon>Sarcocystidae</taxon>
        <taxon>Cystoisospora</taxon>
    </lineage>
</organism>